<dbReference type="GO" id="GO:0004518">
    <property type="term" value="F:nuclease activity"/>
    <property type="evidence" value="ECO:0007669"/>
    <property type="project" value="UniProtKB-KW"/>
</dbReference>
<evidence type="ECO:0000313" key="9">
    <source>
        <dbReference type="Proteomes" id="UP000077521"/>
    </source>
</evidence>
<keyword evidence="9" id="KW-1185">Reference proteome</keyword>
<dbReference type="InterPro" id="IPR045249">
    <property type="entry name" value="HARBI1-like"/>
</dbReference>
<evidence type="ECO:0000256" key="3">
    <source>
        <dbReference type="ARBA" id="ARBA00006958"/>
    </source>
</evidence>
<reference evidence="8" key="2">
    <citation type="journal article" date="2019" name="IMA Fungus">
        <title>Genome sequencing and comparison of five Tilletia species to identify candidate genes for the detection of regulated species infecting wheat.</title>
        <authorList>
            <person name="Nguyen H.D.T."/>
            <person name="Sultana T."/>
            <person name="Kesanakurti P."/>
            <person name="Hambleton S."/>
        </authorList>
    </citation>
    <scope>NUCLEOTIDE SEQUENCE</scope>
    <source>
        <strain evidence="8">DAOMC 236416</strain>
    </source>
</reference>
<keyword evidence="5" id="KW-0479">Metal-binding</keyword>
<dbReference type="AlphaFoldDB" id="A0A177TJ71"/>
<dbReference type="Pfam" id="PF13359">
    <property type="entry name" value="DDE_Tnp_4"/>
    <property type="match status" value="1"/>
</dbReference>
<keyword evidence="6" id="KW-0378">Hydrolase</keyword>
<proteinExistence type="inferred from homology"/>
<organism evidence="8 9">
    <name type="scientific">Tilletia indica</name>
    <dbReference type="NCBI Taxonomy" id="43049"/>
    <lineage>
        <taxon>Eukaryota</taxon>
        <taxon>Fungi</taxon>
        <taxon>Dikarya</taxon>
        <taxon>Basidiomycota</taxon>
        <taxon>Ustilaginomycotina</taxon>
        <taxon>Exobasidiomycetes</taxon>
        <taxon>Tilletiales</taxon>
        <taxon>Tilletiaceae</taxon>
        <taxon>Tilletia</taxon>
    </lineage>
</organism>
<name>A0A177TJ71_9BASI</name>
<evidence type="ECO:0000256" key="1">
    <source>
        <dbReference type="ARBA" id="ARBA00001968"/>
    </source>
</evidence>
<comment type="similarity">
    <text evidence="3">Belongs to the HARBI1 family.</text>
</comment>
<evidence type="ECO:0000256" key="4">
    <source>
        <dbReference type="ARBA" id="ARBA00022722"/>
    </source>
</evidence>
<keyword evidence="4" id="KW-0540">Nuclease</keyword>
<evidence type="ECO:0000256" key="2">
    <source>
        <dbReference type="ARBA" id="ARBA00004123"/>
    </source>
</evidence>
<dbReference type="PANTHER" id="PTHR22930:SF85">
    <property type="entry name" value="GH03217P-RELATED"/>
    <property type="match status" value="1"/>
</dbReference>
<dbReference type="PANTHER" id="PTHR22930">
    <property type="match status" value="1"/>
</dbReference>
<accession>A0A177TJ71</accession>
<comment type="cofactor">
    <cofactor evidence="1">
        <name>a divalent metal cation</name>
        <dbReference type="ChEBI" id="CHEBI:60240"/>
    </cofactor>
</comment>
<comment type="subcellular location">
    <subcellularLocation>
        <location evidence="2">Nucleus</location>
    </subcellularLocation>
</comment>
<keyword evidence="7" id="KW-0539">Nucleus</keyword>
<evidence type="ECO:0000256" key="6">
    <source>
        <dbReference type="ARBA" id="ARBA00022801"/>
    </source>
</evidence>
<gene>
    <name evidence="8" type="ORF">A4X13_0g4513</name>
</gene>
<dbReference type="Proteomes" id="UP000077521">
    <property type="component" value="Unassembled WGS sequence"/>
</dbReference>
<dbReference type="GO" id="GO:0046872">
    <property type="term" value="F:metal ion binding"/>
    <property type="evidence" value="ECO:0007669"/>
    <property type="project" value="UniProtKB-KW"/>
</dbReference>
<comment type="caution">
    <text evidence="8">The sequence shown here is derived from an EMBL/GenBank/DDBJ whole genome shotgun (WGS) entry which is preliminary data.</text>
</comment>
<dbReference type="EMBL" id="LWDF02000301">
    <property type="protein sequence ID" value="KAE8250658.1"/>
    <property type="molecule type" value="Genomic_DNA"/>
</dbReference>
<dbReference type="GO" id="GO:0005634">
    <property type="term" value="C:nucleus"/>
    <property type="evidence" value="ECO:0007669"/>
    <property type="project" value="UniProtKB-SubCell"/>
</dbReference>
<reference evidence="8" key="1">
    <citation type="submission" date="2016-04" db="EMBL/GenBank/DDBJ databases">
        <authorList>
            <person name="Nguyen H.D."/>
            <person name="Samba Siva P."/>
            <person name="Cullis J."/>
            <person name="Levesque C.A."/>
            <person name="Hambleton S."/>
        </authorList>
    </citation>
    <scope>NUCLEOTIDE SEQUENCE</scope>
    <source>
        <strain evidence="8">DAOMC 236416</strain>
    </source>
</reference>
<protein>
    <submittedName>
        <fullName evidence="8">Uncharacterized protein</fullName>
    </submittedName>
</protein>
<evidence type="ECO:0000313" key="8">
    <source>
        <dbReference type="EMBL" id="KAE8250658.1"/>
    </source>
</evidence>
<evidence type="ECO:0000256" key="7">
    <source>
        <dbReference type="ARBA" id="ARBA00023242"/>
    </source>
</evidence>
<dbReference type="GO" id="GO:0016787">
    <property type="term" value="F:hydrolase activity"/>
    <property type="evidence" value="ECO:0007669"/>
    <property type="project" value="UniProtKB-KW"/>
</dbReference>
<dbReference type="InterPro" id="IPR027806">
    <property type="entry name" value="HARBI1_dom"/>
</dbReference>
<sequence>MPRYSERAKTIWTLSRCADKLRLHLIHENDEGIAADLEDVDDALETVMENRYLNRAKEPEDRRHRSSYQHCVRLMDANEDDFRRSFRLTKSQFWQLVKEIKGDDIFRGNPRRKQRPVEHQVLVALWRFAHSGTGASCFHIAERFGISEGSVIVWTDRVLCALISLEKKYVWWPSRGERAQIRRQMREERGLLGCVGFIDGTHINLFERPARDDAADFFNRHHTYSFNVLGVVDFQRRFRFLHLGYPGSAHDQRVFTASALSGRPEDHFDDDDYVLGDSGYTSGKHLVALYKRYRGQENLDPSQVKFNHHAASSRVAVEHAFGMLKLRWQSLRSLRLAVRDRFEEGRAACWIRACVVLHNMLVDGNADPDLWLTAEERSEAITEHGHAFQLWEQHGDTEDGERDDEDTAGAVTADRAGAALRVRVQTFAATWQQEQQRIMEE</sequence>
<evidence type="ECO:0000256" key="5">
    <source>
        <dbReference type="ARBA" id="ARBA00022723"/>
    </source>
</evidence>